<dbReference type="Pfam" id="PF01522">
    <property type="entry name" value="Polysacc_deac_1"/>
    <property type="match status" value="1"/>
</dbReference>
<name>A0ABR3DFA4_NEUIN</name>
<feature type="domain" description="NodB homology" evidence="8">
    <location>
        <begin position="602"/>
        <end position="799"/>
    </location>
</feature>
<dbReference type="Proteomes" id="UP001451303">
    <property type="component" value="Unassembled WGS sequence"/>
</dbReference>
<keyword evidence="4 9" id="KW-0378">Hydrolase</keyword>
<dbReference type="InterPro" id="IPR011330">
    <property type="entry name" value="Glyco_hydro/deAcase_b/a-brl"/>
</dbReference>
<organism evidence="9 10">
    <name type="scientific">Neurospora intermedia</name>
    <dbReference type="NCBI Taxonomy" id="5142"/>
    <lineage>
        <taxon>Eukaryota</taxon>
        <taxon>Fungi</taxon>
        <taxon>Dikarya</taxon>
        <taxon>Ascomycota</taxon>
        <taxon>Pezizomycotina</taxon>
        <taxon>Sordariomycetes</taxon>
        <taxon>Sordariomycetidae</taxon>
        <taxon>Sordariales</taxon>
        <taxon>Sordariaceae</taxon>
        <taxon>Neurospora</taxon>
    </lineage>
</organism>
<evidence type="ECO:0000313" key="10">
    <source>
        <dbReference type="Proteomes" id="UP001451303"/>
    </source>
</evidence>
<evidence type="ECO:0000256" key="2">
    <source>
        <dbReference type="ARBA" id="ARBA00022723"/>
    </source>
</evidence>
<dbReference type="PANTHER" id="PTHR46471:SF6">
    <property type="entry name" value="GLYCOSYL HYDROLASE"/>
    <property type="match status" value="1"/>
</dbReference>
<keyword evidence="10" id="KW-1185">Reference proteome</keyword>
<dbReference type="InterPro" id="IPR002509">
    <property type="entry name" value="NODB_dom"/>
</dbReference>
<dbReference type="SUPFAM" id="SSF88713">
    <property type="entry name" value="Glycoside hydrolase/deacetylase"/>
    <property type="match status" value="1"/>
</dbReference>
<reference evidence="9 10" key="1">
    <citation type="submission" date="2023-09" db="EMBL/GenBank/DDBJ databases">
        <title>Multi-omics analysis of a traditional fermented food reveals byproduct-associated fungal strains for waste-to-food upcycling.</title>
        <authorList>
            <consortium name="Lawrence Berkeley National Laboratory"/>
            <person name="Rekdal V.M."/>
            <person name="Villalobos-Escobedo J.M."/>
            <person name="Rodriguez-Valeron N."/>
            <person name="Garcia M.O."/>
            <person name="Vasquez D.P."/>
            <person name="Damayanti I."/>
            <person name="Sorensen P.M."/>
            <person name="Baidoo E.E."/>
            <person name="De Carvalho A.C."/>
            <person name="Riley R."/>
            <person name="Lipzen A."/>
            <person name="He G."/>
            <person name="Yan M."/>
            <person name="Haridas S."/>
            <person name="Daum C."/>
            <person name="Yoshinaga Y."/>
            <person name="Ng V."/>
            <person name="Grigoriev I.V."/>
            <person name="Munk R."/>
            <person name="Nuraida L."/>
            <person name="Wijaya C.H."/>
            <person name="Morales P.-C."/>
            <person name="Keasling J.D."/>
        </authorList>
    </citation>
    <scope>NUCLEOTIDE SEQUENCE [LARGE SCALE GENOMIC DNA]</scope>
    <source>
        <strain evidence="9 10">FGSC 2613</strain>
    </source>
</reference>
<accession>A0ABR3DFA4</accession>
<evidence type="ECO:0000256" key="6">
    <source>
        <dbReference type="ARBA" id="ARBA00023285"/>
    </source>
</evidence>
<comment type="cofactor">
    <cofactor evidence="1">
        <name>Co(2+)</name>
        <dbReference type="ChEBI" id="CHEBI:48828"/>
    </cofactor>
</comment>
<dbReference type="EMBL" id="JAVLET010000003">
    <property type="protein sequence ID" value="KAL0471360.1"/>
    <property type="molecule type" value="Genomic_DNA"/>
</dbReference>
<dbReference type="GO" id="GO:0016787">
    <property type="term" value="F:hydrolase activity"/>
    <property type="evidence" value="ECO:0007669"/>
    <property type="project" value="UniProtKB-KW"/>
</dbReference>
<keyword evidence="3" id="KW-0732">Signal</keyword>
<evidence type="ECO:0000256" key="7">
    <source>
        <dbReference type="SAM" id="MobiDB-lite"/>
    </source>
</evidence>
<dbReference type="Gene3D" id="3.20.20.370">
    <property type="entry name" value="Glycoside hydrolase/deacetylase"/>
    <property type="match status" value="1"/>
</dbReference>
<gene>
    <name evidence="9" type="ORF">QR685DRAFT_561163</name>
</gene>
<protein>
    <submittedName>
        <fullName evidence="9">Glycosyl hydrolase</fullName>
    </submittedName>
</protein>
<evidence type="ECO:0000259" key="8">
    <source>
        <dbReference type="PROSITE" id="PS51677"/>
    </source>
</evidence>
<evidence type="ECO:0000313" key="9">
    <source>
        <dbReference type="EMBL" id="KAL0471360.1"/>
    </source>
</evidence>
<dbReference type="PROSITE" id="PS51677">
    <property type="entry name" value="NODB"/>
    <property type="match status" value="1"/>
</dbReference>
<sequence>MSPEWIVAPVFEGLIVMLLDRRLTTVVSGLLAISTVTAACTDLLIDDFSKWVEGTNNLNWPNGDDGSMTSIAAAAGKVQFIPKDGGSYFYESFSCQQAVTLGYGGIQFTLQGPAGGSVAFELQTSASCNASDTGNYTSSYNVIGGLTGSQQTIDLPLLGFDNNPNYDAIVGLVWSEFSQTNAIWSVGNIKLTCGAVAAPTTTAAPTTPPSSTTRSVVPTSTTRSVITTVTGSSSSSTATACSNLLIDDWESQSRLTFLGYNAMNQASSDDGTMSSIVVSNHRVLLTPKNQESYFYSQFGCLNTNDKYGGISFRIRAARGTTFAVQISYFATCGSSTGRKTISMTSTQLKWTFDGTERLYSFPFSVFTGLDTTKFDMIYFSSFNAAVILGPMSFYCGNTASEYILPSLPPPANTGASPTVPAPSSKAKPFVIDTFANKDTNDLGQWHGGDDGMTVTFGKNSITIRTNDSDLGWNTQLASTCFDMTPYSTAYLHVAYTGSNKFSIALQQHNDHCDDSIKPYPETWDSLEAARYSFNGGSDIYIPISHFHINLTRTIGFNLRGFFSPSESTTITKMEIIPSIPSGISIPHKLPSGTLVFACTRPNSFAFAIDDGDPQLARRVMSIVEAAQIPVTFFTVGLPLLDPSTNLSKIYRDMASKGHQIALHSYTHPKMEGLPTIKDIDWEYQNDIGAVQQTFPSSKISPYFRPPFGTEGARMRQRLVENLYPGGGDEKKKAYIVGWSVDVEDWLWAESETPEKQLEAFKRDVKAGGNLVVMHYLYESTVGYLEEFIKLAKASGKRLMRVDQCMEDPEAPPLT</sequence>
<evidence type="ECO:0000256" key="4">
    <source>
        <dbReference type="ARBA" id="ARBA00022801"/>
    </source>
</evidence>
<keyword evidence="2" id="KW-0479">Metal-binding</keyword>
<dbReference type="CDD" id="cd10917">
    <property type="entry name" value="CE4_NodB_like_6s_7s"/>
    <property type="match status" value="1"/>
</dbReference>
<feature type="region of interest" description="Disordered" evidence="7">
    <location>
        <begin position="200"/>
        <end position="219"/>
    </location>
</feature>
<keyword evidence="5" id="KW-0119">Carbohydrate metabolism</keyword>
<dbReference type="PANTHER" id="PTHR46471">
    <property type="entry name" value="CHITIN DEACETYLASE"/>
    <property type="match status" value="1"/>
</dbReference>
<proteinExistence type="predicted"/>
<evidence type="ECO:0000256" key="3">
    <source>
        <dbReference type="ARBA" id="ARBA00022729"/>
    </source>
</evidence>
<comment type="caution">
    <text evidence="9">The sequence shown here is derived from an EMBL/GenBank/DDBJ whole genome shotgun (WGS) entry which is preliminary data.</text>
</comment>
<keyword evidence="6" id="KW-0170">Cobalt</keyword>
<evidence type="ECO:0000256" key="1">
    <source>
        <dbReference type="ARBA" id="ARBA00001941"/>
    </source>
</evidence>
<evidence type="ECO:0000256" key="5">
    <source>
        <dbReference type="ARBA" id="ARBA00023277"/>
    </source>
</evidence>